<feature type="domain" description="Transposase IS116/IS110/IS902 C-terminal" evidence="3">
    <location>
        <begin position="218"/>
        <end position="296"/>
    </location>
</feature>
<evidence type="ECO:0000313" key="5">
    <source>
        <dbReference type="Proteomes" id="UP000006062"/>
    </source>
</evidence>
<dbReference type="STRING" id="765911.Thivi_2946"/>
<dbReference type="Pfam" id="PF01548">
    <property type="entry name" value="DEDD_Tnp_IS110"/>
    <property type="match status" value="1"/>
</dbReference>
<dbReference type="PANTHER" id="PTHR33055:SF3">
    <property type="entry name" value="PUTATIVE TRANSPOSASE FOR IS117-RELATED"/>
    <property type="match status" value="1"/>
</dbReference>
<dbReference type="EMBL" id="CP003154">
    <property type="protein sequence ID" value="AFL74838.1"/>
    <property type="molecule type" value="Genomic_DNA"/>
</dbReference>
<dbReference type="Proteomes" id="UP000006062">
    <property type="component" value="Chromosome"/>
</dbReference>
<dbReference type="Pfam" id="PF02371">
    <property type="entry name" value="Transposase_20"/>
    <property type="match status" value="1"/>
</dbReference>
<evidence type="ECO:0000259" key="2">
    <source>
        <dbReference type="Pfam" id="PF01548"/>
    </source>
</evidence>
<feature type="domain" description="Transposase IS110-like N-terminal" evidence="2">
    <location>
        <begin position="13"/>
        <end position="152"/>
    </location>
</feature>
<keyword evidence="5" id="KW-1185">Reference proteome</keyword>
<evidence type="ECO:0000256" key="1">
    <source>
        <dbReference type="SAM" id="Coils"/>
    </source>
</evidence>
<dbReference type="OrthoDB" id="5289737at2"/>
<dbReference type="GO" id="GO:0004803">
    <property type="term" value="F:transposase activity"/>
    <property type="evidence" value="ECO:0007669"/>
    <property type="project" value="InterPro"/>
</dbReference>
<accession>I3YCX0</accession>
<protein>
    <submittedName>
        <fullName evidence="4">Transposase</fullName>
    </submittedName>
</protein>
<dbReference type="GO" id="GO:0003677">
    <property type="term" value="F:DNA binding"/>
    <property type="evidence" value="ECO:0007669"/>
    <property type="project" value="InterPro"/>
</dbReference>
<dbReference type="NCBIfam" id="NF033542">
    <property type="entry name" value="transpos_IS110"/>
    <property type="match status" value="1"/>
</dbReference>
<sequence>MTECRKEPVVTMGIDLAKNSMHLYGVDAQGCQVFSKKVSRGKLSAFMANRPPCLVAMEACGSAHHWARVLRDFGHEVRLIAPQFVKPFVKSNKNDAVDTEAICEAVQRPNMCFVAVKTVEQQDLQAIHRMRSLNVERRTAQVNQVRGLLLEYGVEIPQGRAALMRRLSEILEEAENGLSKRFRAELNRLLEELRHLDEQVAHFDSQVQVIAQSDETVQRLMTIPGIGALVATALLAAVGEDVSLFRNGRGLAAWLGLVPRQHSTGGRERLLGIGTRGDVYLRQLLIHGARAVMRWVERKEDPTSRWATALKARRHTNVAVVALANKIARVAYAVMRTGKPSDPEAGKPLQAAV</sequence>
<name>I3YCX0_THIV6</name>
<gene>
    <name evidence="4" type="ordered locus">Thivi_2946</name>
</gene>
<evidence type="ECO:0000313" key="4">
    <source>
        <dbReference type="EMBL" id="AFL74838.1"/>
    </source>
</evidence>
<keyword evidence="1" id="KW-0175">Coiled coil</keyword>
<evidence type="ECO:0000259" key="3">
    <source>
        <dbReference type="Pfam" id="PF02371"/>
    </source>
</evidence>
<dbReference type="HOGENOM" id="CLU_036902_3_1_6"/>
<organism evidence="4 5">
    <name type="scientific">Thiocystis violascens (strain ATCC 17096 / DSM 198 / 6111)</name>
    <name type="common">Chromatium violascens</name>
    <dbReference type="NCBI Taxonomy" id="765911"/>
    <lineage>
        <taxon>Bacteria</taxon>
        <taxon>Pseudomonadati</taxon>
        <taxon>Pseudomonadota</taxon>
        <taxon>Gammaproteobacteria</taxon>
        <taxon>Chromatiales</taxon>
        <taxon>Chromatiaceae</taxon>
        <taxon>Thiocystis</taxon>
    </lineage>
</organism>
<dbReference type="InterPro" id="IPR003346">
    <property type="entry name" value="Transposase_20"/>
</dbReference>
<dbReference type="InterPro" id="IPR002525">
    <property type="entry name" value="Transp_IS110-like_N"/>
</dbReference>
<dbReference type="eggNOG" id="COG3547">
    <property type="taxonomic scope" value="Bacteria"/>
</dbReference>
<dbReference type="KEGG" id="tvi:Thivi_2946"/>
<dbReference type="GO" id="GO:0006313">
    <property type="term" value="P:DNA transposition"/>
    <property type="evidence" value="ECO:0007669"/>
    <property type="project" value="InterPro"/>
</dbReference>
<dbReference type="AlphaFoldDB" id="I3YCX0"/>
<dbReference type="InterPro" id="IPR047650">
    <property type="entry name" value="Transpos_IS110"/>
</dbReference>
<feature type="coiled-coil region" evidence="1">
    <location>
        <begin position="179"/>
        <end position="206"/>
    </location>
</feature>
<proteinExistence type="predicted"/>
<dbReference type="RefSeq" id="WP_014779264.1">
    <property type="nucleotide sequence ID" value="NC_018012.1"/>
</dbReference>
<dbReference type="PANTHER" id="PTHR33055">
    <property type="entry name" value="TRANSPOSASE FOR INSERTION SEQUENCE ELEMENT IS1111A"/>
    <property type="match status" value="1"/>
</dbReference>
<reference evidence="4 5" key="1">
    <citation type="submission" date="2012-06" db="EMBL/GenBank/DDBJ databases">
        <title>Complete sequence of Thiocystis violascens DSM 198.</title>
        <authorList>
            <consortium name="US DOE Joint Genome Institute"/>
            <person name="Lucas S."/>
            <person name="Han J."/>
            <person name="Lapidus A."/>
            <person name="Cheng J.-F."/>
            <person name="Goodwin L."/>
            <person name="Pitluck S."/>
            <person name="Peters L."/>
            <person name="Ovchinnikova G."/>
            <person name="Teshima H."/>
            <person name="Detter J.C."/>
            <person name="Han C."/>
            <person name="Tapia R."/>
            <person name="Land M."/>
            <person name="Hauser L."/>
            <person name="Kyrpides N."/>
            <person name="Ivanova N."/>
            <person name="Pagani I."/>
            <person name="Vogl K."/>
            <person name="Liu Z."/>
            <person name="Frigaard N.-U."/>
            <person name="Bryant D."/>
            <person name="Woyke T."/>
        </authorList>
    </citation>
    <scope>NUCLEOTIDE SEQUENCE [LARGE SCALE GENOMIC DNA]</scope>
    <source>
        <strain evidence="5">ATCC 17096 / DSM 198 / 6111</strain>
    </source>
</reference>